<comment type="similarity">
    <text evidence="1">Belongs to the AHA1 family.</text>
</comment>
<feature type="domain" description="Activator of Hsp90 ATPase homologue 1/2-like C-terminal" evidence="2">
    <location>
        <begin position="13"/>
        <end position="120"/>
    </location>
</feature>
<reference evidence="3 4" key="1">
    <citation type="submission" date="2018-02" db="EMBL/GenBank/DDBJ databases">
        <title>Sphingobacterium KA21.</title>
        <authorList>
            <person name="Vasarhelyi B.M."/>
            <person name="Deshmukh S."/>
            <person name="Balint B."/>
            <person name="Kukolya J."/>
        </authorList>
    </citation>
    <scope>NUCLEOTIDE SEQUENCE [LARGE SCALE GENOMIC DNA]</scope>
    <source>
        <strain evidence="3 4">Ka21</strain>
    </source>
</reference>
<keyword evidence="4" id="KW-1185">Reference proteome</keyword>
<dbReference type="InterPro" id="IPR023393">
    <property type="entry name" value="START-like_dom_sf"/>
</dbReference>
<comment type="caution">
    <text evidence="3">The sequence shown here is derived from an EMBL/GenBank/DDBJ whole genome shotgun (WGS) entry which is preliminary data.</text>
</comment>
<dbReference type="Gene3D" id="3.30.530.20">
    <property type="match status" value="1"/>
</dbReference>
<sequence>MKNFKQYFVIPSSPAEIYLALTTEITIRLWTGDTVEIDPQVGGEFSLWDGAITGRFLELEPGKKIVQQWYFGEQEEPSIVTIKLHEHKKGTSFEVNHINIPDDAYDEIAAGWESEYVESLIDFYTEE</sequence>
<proteinExistence type="inferred from homology"/>
<accession>A0ABR9TCF3</accession>
<evidence type="ECO:0000313" key="3">
    <source>
        <dbReference type="EMBL" id="MBE8722950.1"/>
    </source>
</evidence>
<organism evidence="3 4">
    <name type="scientific">Sphingobacterium pedocola</name>
    <dbReference type="NCBI Taxonomy" id="2082722"/>
    <lineage>
        <taxon>Bacteria</taxon>
        <taxon>Pseudomonadati</taxon>
        <taxon>Bacteroidota</taxon>
        <taxon>Sphingobacteriia</taxon>
        <taxon>Sphingobacteriales</taxon>
        <taxon>Sphingobacteriaceae</taxon>
        <taxon>Sphingobacterium</taxon>
    </lineage>
</organism>
<evidence type="ECO:0000259" key="2">
    <source>
        <dbReference type="Pfam" id="PF08327"/>
    </source>
</evidence>
<name>A0ABR9TCF3_9SPHI</name>
<dbReference type="Proteomes" id="UP000618319">
    <property type="component" value="Unassembled WGS sequence"/>
</dbReference>
<dbReference type="Pfam" id="PF08327">
    <property type="entry name" value="AHSA1"/>
    <property type="match status" value="1"/>
</dbReference>
<dbReference type="EMBL" id="PSKQ01000025">
    <property type="protein sequence ID" value="MBE8722950.1"/>
    <property type="molecule type" value="Genomic_DNA"/>
</dbReference>
<dbReference type="RefSeq" id="WP_196941095.1">
    <property type="nucleotide sequence ID" value="NZ_MU158692.1"/>
</dbReference>
<evidence type="ECO:0000256" key="1">
    <source>
        <dbReference type="ARBA" id="ARBA00006817"/>
    </source>
</evidence>
<dbReference type="SUPFAM" id="SSF55961">
    <property type="entry name" value="Bet v1-like"/>
    <property type="match status" value="1"/>
</dbReference>
<evidence type="ECO:0000313" key="4">
    <source>
        <dbReference type="Proteomes" id="UP000618319"/>
    </source>
</evidence>
<dbReference type="InterPro" id="IPR013538">
    <property type="entry name" value="ASHA1/2-like_C"/>
</dbReference>
<protein>
    <submittedName>
        <fullName evidence="3">ATPase</fullName>
    </submittedName>
</protein>
<gene>
    <name evidence="3" type="ORF">C4F40_19705</name>
</gene>